<evidence type="ECO:0000256" key="4">
    <source>
        <dbReference type="ARBA" id="ARBA00022842"/>
    </source>
</evidence>
<feature type="binding site" evidence="5">
    <location>
        <position position="131"/>
    </location>
    <ligand>
        <name>substrate</name>
    </ligand>
</feature>
<feature type="binding site" evidence="5">
    <location>
        <position position="21"/>
    </location>
    <ligand>
        <name>substrate</name>
    </ligand>
</feature>
<protein>
    <recommendedName>
        <fullName evidence="5">Inorganic pyrophosphatase</fullName>
        <ecNumber evidence="5">3.6.1.1</ecNumber>
    </recommendedName>
    <alternativeName>
        <fullName evidence="5">Pyrophosphate phospho-hydrolase</fullName>
        <shortName evidence="5">PPase</shortName>
    </alternativeName>
</protein>
<dbReference type="PANTHER" id="PTHR10286">
    <property type="entry name" value="INORGANIC PYROPHOSPHATASE"/>
    <property type="match status" value="1"/>
</dbReference>
<dbReference type="AlphaFoldDB" id="A0A6N8UAJ9"/>
<evidence type="ECO:0000313" key="7">
    <source>
        <dbReference type="Proteomes" id="UP000434036"/>
    </source>
</evidence>
<keyword evidence="2 5" id="KW-0479">Metal-binding</keyword>
<dbReference type="Proteomes" id="UP000434036">
    <property type="component" value="Unassembled WGS sequence"/>
</dbReference>
<feature type="binding site" evidence="5">
    <location>
        <position position="35"/>
    </location>
    <ligand>
        <name>substrate</name>
    </ligand>
</feature>
<sequence>MKKMNTVVEALIEIPMGSQNKYEVNKKTNKIKLDRVLYSAVFYPAEYGYVENTLALDGDPIDILVLTSYPTFPGCYIDARIIGGLDMIDDGKQDVKILAVCESDPRYDHIHDLDDVAPHILLEIQNFFSTYKTLQPGEVEVGGFLSTEKTLELLKDAKERWENMKKTD</sequence>
<dbReference type="InterPro" id="IPR008162">
    <property type="entry name" value="Pyrophosphatase"/>
</dbReference>
<comment type="caution">
    <text evidence="6">The sequence shown here is derived from an EMBL/GenBank/DDBJ whole genome shotgun (WGS) entry which is preliminary data.</text>
</comment>
<dbReference type="SUPFAM" id="SSF50324">
    <property type="entry name" value="Inorganic pyrophosphatase"/>
    <property type="match status" value="1"/>
</dbReference>
<evidence type="ECO:0000256" key="1">
    <source>
        <dbReference type="ARBA" id="ARBA00001946"/>
    </source>
</evidence>
<feature type="binding site" evidence="5">
    <location>
        <position position="62"/>
    </location>
    <ligand>
        <name>Mg(2+)</name>
        <dbReference type="ChEBI" id="CHEBI:18420"/>
        <label>1</label>
    </ligand>
</feature>
<reference evidence="6 7" key="1">
    <citation type="submission" date="2019-12" db="EMBL/GenBank/DDBJ databases">
        <authorList>
            <person name="Yang R."/>
        </authorList>
    </citation>
    <scope>NUCLEOTIDE SEQUENCE [LARGE SCALE GENOMIC DNA]</scope>
    <source>
        <strain evidence="6 7">DONG20-135</strain>
    </source>
</reference>
<feature type="binding site" evidence="5">
    <location>
        <position position="94"/>
    </location>
    <ligand>
        <name>Mg(2+)</name>
        <dbReference type="ChEBI" id="CHEBI:18420"/>
        <label>1</label>
    </ligand>
</feature>
<feature type="binding site" evidence="5">
    <location>
        <position position="62"/>
    </location>
    <ligand>
        <name>Mg(2+)</name>
        <dbReference type="ChEBI" id="CHEBI:18420"/>
        <label>2</label>
    </ligand>
</feature>
<evidence type="ECO:0000313" key="6">
    <source>
        <dbReference type="EMBL" id="MXQ73763.1"/>
    </source>
</evidence>
<dbReference type="Gene3D" id="3.90.80.10">
    <property type="entry name" value="Inorganic pyrophosphatase"/>
    <property type="match status" value="1"/>
</dbReference>
<keyword evidence="3 5" id="KW-0378">Hydrolase</keyword>
<dbReference type="EC" id="3.6.1.1" evidence="5"/>
<dbReference type="Pfam" id="PF00719">
    <property type="entry name" value="Pyrophosphatase"/>
    <property type="match status" value="1"/>
</dbReference>
<comment type="catalytic activity">
    <reaction evidence="5">
        <text>diphosphate + H2O = 2 phosphate + H(+)</text>
        <dbReference type="Rhea" id="RHEA:24576"/>
        <dbReference type="ChEBI" id="CHEBI:15377"/>
        <dbReference type="ChEBI" id="CHEBI:15378"/>
        <dbReference type="ChEBI" id="CHEBI:33019"/>
        <dbReference type="ChEBI" id="CHEBI:43474"/>
        <dbReference type="EC" id="3.6.1.1"/>
    </reaction>
</comment>
<gene>
    <name evidence="5" type="primary">ppa</name>
    <name evidence="6" type="ORF">GSF08_07405</name>
</gene>
<dbReference type="GO" id="GO:0004427">
    <property type="term" value="F:inorganic diphosphate phosphatase activity"/>
    <property type="evidence" value="ECO:0007669"/>
    <property type="project" value="UniProtKB-UniRule"/>
</dbReference>
<keyword evidence="5" id="KW-0963">Cytoplasm</keyword>
<name>A0A6N8UAJ9_9FIRM</name>
<dbReference type="GO" id="GO:0005737">
    <property type="term" value="C:cytoplasm"/>
    <property type="evidence" value="ECO:0007669"/>
    <property type="project" value="UniProtKB-SubCell"/>
</dbReference>
<keyword evidence="7" id="KW-1185">Reference proteome</keyword>
<evidence type="ECO:0000256" key="5">
    <source>
        <dbReference type="HAMAP-Rule" id="MF_00209"/>
    </source>
</evidence>
<dbReference type="EMBL" id="WUUQ01000002">
    <property type="protein sequence ID" value="MXQ73763.1"/>
    <property type="molecule type" value="Genomic_DNA"/>
</dbReference>
<accession>A0A6N8UAJ9</accession>
<organism evidence="6 7">
    <name type="scientific">Copranaerobaculum intestinale</name>
    <dbReference type="NCBI Taxonomy" id="2692629"/>
    <lineage>
        <taxon>Bacteria</taxon>
        <taxon>Bacillati</taxon>
        <taxon>Bacillota</taxon>
        <taxon>Erysipelotrichia</taxon>
        <taxon>Erysipelotrichales</taxon>
        <taxon>Erysipelotrichaceae</taxon>
        <taxon>Copranaerobaculum</taxon>
    </lineage>
</organism>
<dbReference type="GO" id="GO:0000287">
    <property type="term" value="F:magnesium ion binding"/>
    <property type="evidence" value="ECO:0007669"/>
    <property type="project" value="UniProtKB-UniRule"/>
</dbReference>
<comment type="subunit">
    <text evidence="5">Homohexamer.</text>
</comment>
<comment type="cofactor">
    <cofactor evidence="1 5">
        <name>Mg(2+)</name>
        <dbReference type="ChEBI" id="CHEBI:18420"/>
    </cofactor>
</comment>
<dbReference type="HAMAP" id="MF_00209">
    <property type="entry name" value="Inorganic_PPase"/>
    <property type="match status" value="1"/>
</dbReference>
<dbReference type="PROSITE" id="PS00387">
    <property type="entry name" value="PPASE"/>
    <property type="match status" value="1"/>
</dbReference>
<comment type="function">
    <text evidence="5">Catalyzes the hydrolysis of inorganic pyrophosphate (PPi) forming two phosphate ions.</text>
</comment>
<dbReference type="CDD" id="cd00412">
    <property type="entry name" value="pyrophosphatase"/>
    <property type="match status" value="1"/>
</dbReference>
<feature type="binding site" evidence="5">
    <location>
        <position position="57"/>
    </location>
    <ligand>
        <name>Mg(2+)</name>
        <dbReference type="ChEBI" id="CHEBI:18420"/>
        <label>1</label>
    </ligand>
</feature>
<feature type="binding site" evidence="5">
    <location>
        <position position="47"/>
    </location>
    <ligand>
        <name>substrate</name>
    </ligand>
</feature>
<dbReference type="InterPro" id="IPR036649">
    <property type="entry name" value="Pyrophosphatase_sf"/>
</dbReference>
<evidence type="ECO:0000256" key="2">
    <source>
        <dbReference type="ARBA" id="ARBA00022723"/>
    </source>
</evidence>
<keyword evidence="4 5" id="KW-0460">Magnesium</keyword>
<dbReference type="GO" id="GO:0006796">
    <property type="term" value="P:phosphate-containing compound metabolic process"/>
    <property type="evidence" value="ECO:0007669"/>
    <property type="project" value="InterPro"/>
</dbReference>
<comment type="similarity">
    <text evidence="5">Belongs to the PPase family.</text>
</comment>
<evidence type="ECO:0000256" key="3">
    <source>
        <dbReference type="ARBA" id="ARBA00022801"/>
    </source>
</evidence>
<proteinExistence type="inferred from homology"/>
<comment type="subcellular location">
    <subcellularLocation>
        <location evidence="5">Cytoplasm</location>
    </subcellularLocation>
</comment>
<reference evidence="6 7" key="2">
    <citation type="submission" date="2020-01" db="EMBL/GenBank/DDBJ databases">
        <title>Clostridiaceae sp. nov. isolated from the gut of human by culturomics.</title>
        <authorList>
            <person name="Chang Y."/>
        </authorList>
    </citation>
    <scope>NUCLEOTIDE SEQUENCE [LARGE SCALE GENOMIC DNA]</scope>
    <source>
        <strain evidence="6 7">DONG20-135</strain>
    </source>
</reference>